<gene>
    <name evidence="2" type="ORF">EXIGLDRAFT_835471</name>
</gene>
<evidence type="ECO:0000313" key="2">
    <source>
        <dbReference type="EMBL" id="KZV93767.1"/>
    </source>
</evidence>
<dbReference type="Proteomes" id="UP000077266">
    <property type="component" value="Unassembled WGS sequence"/>
</dbReference>
<accession>A0A165IRD0</accession>
<feature type="region of interest" description="Disordered" evidence="1">
    <location>
        <begin position="1"/>
        <end position="104"/>
    </location>
</feature>
<proteinExistence type="predicted"/>
<dbReference type="OrthoDB" id="2537650at2759"/>
<feature type="compositionally biased region" description="Polar residues" evidence="1">
    <location>
        <begin position="82"/>
        <end position="93"/>
    </location>
</feature>
<organism evidence="2 3">
    <name type="scientific">Exidia glandulosa HHB12029</name>
    <dbReference type="NCBI Taxonomy" id="1314781"/>
    <lineage>
        <taxon>Eukaryota</taxon>
        <taxon>Fungi</taxon>
        <taxon>Dikarya</taxon>
        <taxon>Basidiomycota</taxon>
        <taxon>Agaricomycotina</taxon>
        <taxon>Agaricomycetes</taxon>
        <taxon>Auriculariales</taxon>
        <taxon>Exidiaceae</taxon>
        <taxon>Exidia</taxon>
    </lineage>
</organism>
<protein>
    <submittedName>
        <fullName evidence="2">Uncharacterized protein</fullName>
    </submittedName>
</protein>
<reference evidence="2 3" key="1">
    <citation type="journal article" date="2016" name="Mol. Biol. Evol.">
        <title>Comparative Genomics of Early-Diverging Mushroom-Forming Fungi Provides Insights into the Origins of Lignocellulose Decay Capabilities.</title>
        <authorList>
            <person name="Nagy L.G."/>
            <person name="Riley R."/>
            <person name="Tritt A."/>
            <person name="Adam C."/>
            <person name="Daum C."/>
            <person name="Floudas D."/>
            <person name="Sun H."/>
            <person name="Yadav J.S."/>
            <person name="Pangilinan J."/>
            <person name="Larsson K.H."/>
            <person name="Matsuura K."/>
            <person name="Barry K."/>
            <person name="Labutti K."/>
            <person name="Kuo R."/>
            <person name="Ohm R.A."/>
            <person name="Bhattacharya S.S."/>
            <person name="Shirouzu T."/>
            <person name="Yoshinaga Y."/>
            <person name="Martin F.M."/>
            <person name="Grigoriev I.V."/>
            <person name="Hibbett D.S."/>
        </authorList>
    </citation>
    <scope>NUCLEOTIDE SEQUENCE [LARGE SCALE GENOMIC DNA]</scope>
    <source>
        <strain evidence="2 3">HHB12029</strain>
    </source>
</reference>
<dbReference type="EMBL" id="KV425984">
    <property type="protein sequence ID" value="KZV93767.1"/>
    <property type="molecule type" value="Genomic_DNA"/>
</dbReference>
<feature type="region of interest" description="Disordered" evidence="1">
    <location>
        <begin position="245"/>
        <end position="306"/>
    </location>
</feature>
<feature type="compositionally biased region" description="Polar residues" evidence="1">
    <location>
        <begin position="293"/>
        <end position="306"/>
    </location>
</feature>
<evidence type="ECO:0000313" key="3">
    <source>
        <dbReference type="Proteomes" id="UP000077266"/>
    </source>
</evidence>
<dbReference type="InParanoid" id="A0A165IRD0"/>
<keyword evidence="3" id="KW-1185">Reference proteome</keyword>
<feature type="compositionally biased region" description="Basic residues" evidence="1">
    <location>
        <begin position="1"/>
        <end position="10"/>
    </location>
</feature>
<evidence type="ECO:0000256" key="1">
    <source>
        <dbReference type="SAM" id="MobiDB-lite"/>
    </source>
</evidence>
<dbReference type="AlphaFoldDB" id="A0A165IRD0"/>
<name>A0A165IRD0_EXIGL</name>
<sequence length="306" mass="33715">MLSWLRSRKKGPQDDSDGLQDPRTEPTYTLSDPEASVAQEAEPTSAAAQTEPTPHDIALASVDARLQQLDDITQRPNRRATLDTTSDGTSQFHSLPPDSLVADTPRPSSTFIEPTQDPYTGNHSGVISPVEQDAQDPLWGHLAGIRELQSEIAQMHVAMEKLGERQESATQDAGRDFDDDFNTFMGGPRVSEAETQKREAERQEREFNDLAVRFKERKQGIENIMNKLHKLSDAVTAFNSLPAPTIRFPINSPRQTATDSQDQHLHAPYPSMSGRPVVGTSVLQSDVHALHESPSSTQGSFSPVLQ</sequence>